<dbReference type="GO" id="GO:0016746">
    <property type="term" value="F:acyltransferase activity"/>
    <property type="evidence" value="ECO:0007669"/>
    <property type="project" value="InterPro"/>
</dbReference>
<evidence type="ECO:0000256" key="1">
    <source>
        <dbReference type="SAM" id="Phobius"/>
    </source>
</evidence>
<feature type="non-terminal residue" evidence="3">
    <location>
        <position position="173"/>
    </location>
</feature>
<reference evidence="3 4" key="1">
    <citation type="submission" date="2017-11" db="EMBL/GenBank/DDBJ databases">
        <title>De novo assembly and phasing of dikaryotic genomes from two isolates of Puccinia coronata f. sp. avenae, the causal agent of oat crown rust.</title>
        <authorList>
            <person name="Miller M.E."/>
            <person name="Zhang Y."/>
            <person name="Omidvar V."/>
            <person name="Sperschneider J."/>
            <person name="Schwessinger B."/>
            <person name="Raley C."/>
            <person name="Palmer J.M."/>
            <person name="Garnica D."/>
            <person name="Upadhyaya N."/>
            <person name="Rathjen J."/>
            <person name="Taylor J.M."/>
            <person name="Park R.F."/>
            <person name="Dodds P.N."/>
            <person name="Hirsch C.D."/>
            <person name="Kianian S.F."/>
            <person name="Figueroa M."/>
        </authorList>
    </citation>
    <scope>NUCLEOTIDE SEQUENCE [LARGE SCALE GENOMIC DNA]</scope>
    <source>
        <strain evidence="3">12NC29</strain>
    </source>
</reference>
<accession>A0A2N5S0P7</accession>
<evidence type="ECO:0000313" key="3">
    <source>
        <dbReference type="EMBL" id="PLW06794.1"/>
    </source>
</evidence>
<feature type="transmembrane region" description="Helical" evidence="1">
    <location>
        <begin position="122"/>
        <end position="141"/>
    </location>
</feature>
<dbReference type="Pfam" id="PF01553">
    <property type="entry name" value="Acyltransferase"/>
    <property type="match status" value="1"/>
</dbReference>
<feature type="transmembrane region" description="Helical" evidence="1">
    <location>
        <begin position="62"/>
        <end position="80"/>
    </location>
</feature>
<keyword evidence="1" id="KW-0472">Membrane</keyword>
<dbReference type="GO" id="GO:0005783">
    <property type="term" value="C:endoplasmic reticulum"/>
    <property type="evidence" value="ECO:0007669"/>
    <property type="project" value="TreeGrafter"/>
</dbReference>
<keyword evidence="4" id="KW-1185">Reference proteome</keyword>
<gene>
    <name evidence="3" type="ORF">PCANC_26877</name>
</gene>
<keyword evidence="1" id="KW-0812">Transmembrane</keyword>
<feature type="transmembrane region" description="Helical" evidence="1">
    <location>
        <begin position="20"/>
        <end position="42"/>
    </location>
</feature>
<sequence>MNHFNGKSHSNLQSIQFNAFFFSSIIFLHLTQLLVFPFVLLLNNTLVAHLRLKYNCLARKTFAIILILVTQIFAPTNLVLTSDDSIDLEKLVRRDKHGKVIAIDLPSHSIIMANHQIYADWLYIWSLAYLADIHSALIIILKASLKWVPIVGPIMGDRQERPDDPAEPASRPD</sequence>
<dbReference type="PANTHER" id="PTHR10983:SF16">
    <property type="entry name" value="LYSOCARDIOLIPIN ACYLTRANSFERASE 1"/>
    <property type="match status" value="1"/>
</dbReference>
<dbReference type="EMBL" id="PGCJ01001281">
    <property type="protein sequence ID" value="PLW06794.1"/>
    <property type="molecule type" value="Genomic_DNA"/>
</dbReference>
<dbReference type="Proteomes" id="UP000235388">
    <property type="component" value="Unassembled WGS sequence"/>
</dbReference>
<evidence type="ECO:0000259" key="2">
    <source>
        <dbReference type="Pfam" id="PF01553"/>
    </source>
</evidence>
<dbReference type="OrthoDB" id="189226at2759"/>
<organism evidence="3 4">
    <name type="scientific">Puccinia coronata f. sp. avenae</name>
    <dbReference type="NCBI Taxonomy" id="200324"/>
    <lineage>
        <taxon>Eukaryota</taxon>
        <taxon>Fungi</taxon>
        <taxon>Dikarya</taxon>
        <taxon>Basidiomycota</taxon>
        <taxon>Pucciniomycotina</taxon>
        <taxon>Pucciniomycetes</taxon>
        <taxon>Pucciniales</taxon>
        <taxon>Pucciniaceae</taxon>
        <taxon>Puccinia</taxon>
    </lineage>
</organism>
<protein>
    <recommendedName>
        <fullName evidence="2">Phospholipid/glycerol acyltransferase domain-containing protein</fullName>
    </recommendedName>
</protein>
<dbReference type="InterPro" id="IPR002123">
    <property type="entry name" value="Plipid/glycerol_acylTrfase"/>
</dbReference>
<comment type="caution">
    <text evidence="3">The sequence shown here is derived from an EMBL/GenBank/DDBJ whole genome shotgun (WGS) entry which is preliminary data.</text>
</comment>
<proteinExistence type="predicted"/>
<dbReference type="GO" id="GO:0036149">
    <property type="term" value="P:phosphatidylinositol acyl-chain remodeling"/>
    <property type="evidence" value="ECO:0007669"/>
    <property type="project" value="TreeGrafter"/>
</dbReference>
<feature type="domain" description="Phospholipid/glycerol acyltransferase" evidence="2">
    <location>
        <begin position="108"/>
        <end position="155"/>
    </location>
</feature>
<keyword evidence="1" id="KW-1133">Transmembrane helix</keyword>
<evidence type="ECO:0000313" key="4">
    <source>
        <dbReference type="Proteomes" id="UP000235388"/>
    </source>
</evidence>
<name>A0A2N5S0P7_9BASI</name>
<dbReference type="PANTHER" id="PTHR10983">
    <property type="entry name" value="1-ACYLGLYCEROL-3-PHOSPHATE ACYLTRANSFERASE-RELATED"/>
    <property type="match status" value="1"/>
</dbReference>
<dbReference type="AlphaFoldDB" id="A0A2N5S0P7"/>
<dbReference type="STRING" id="200324.A0A2N5S0P7"/>
<dbReference type="SUPFAM" id="SSF69593">
    <property type="entry name" value="Glycerol-3-phosphate (1)-acyltransferase"/>
    <property type="match status" value="1"/>
</dbReference>